<dbReference type="PANTHER" id="PTHR33692:SF1">
    <property type="entry name" value="RIBOSOME MATURATION FACTOR RIMM"/>
    <property type="match status" value="1"/>
</dbReference>
<dbReference type="HAMAP" id="MF_00014">
    <property type="entry name" value="Ribosome_mat_RimM"/>
    <property type="match status" value="1"/>
</dbReference>
<feature type="domain" description="Ribosome maturation factor RimM PRC barrel" evidence="7">
    <location>
        <begin position="101"/>
        <end position="167"/>
    </location>
</feature>
<dbReference type="InterPro" id="IPR009000">
    <property type="entry name" value="Transl_B-barrel_sf"/>
</dbReference>
<dbReference type="InterPro" id="IPR011033">
    <property type="entry name" value="PRC_barrel-like_sf"/>
</dbReference>
<comment type="domain">
    <text evidence="5">The PRC barrel domain binds ribosomal protein uS19.</text>
</comment>
<dbReference type="GO" id="GO:0005840">
    <property type="term" value="C:ribosome"/>
    <property type="evidence" value="ECO:0007669"/>
    <property type="project" value="InterPro"/>
</dbReference>
<comment type="caution">
    <text evidence="8">The sequence shown here is derived from an EMBL/GenBank/DDBJ whole genome shotgun (WGS) entry which is preliminary data.</text>
</comment>
<dbReference type="GO" id="GO:0042274">
    <property type="term" value="P:ribosomal small subunit biogenesis"/>
    <property type="evidence" value="ECO:0007669"/>
    <property type="project" value="UniProtKB-UniRule"/>
</dbReference>
<evidence type="ECO:0000256" key="1">
    <source>
        <dbReference type="ARBA" id="ARBA00022490"/>
    </source>
</evidence>
<dbReference type="InterPro" id="IPR011961">
    <property type="entry name" value="RimM"/>
</dbReference>
<name>A0AAP2DM77_9BACT</name>
<evidence type="ECO:0000313" key="9">
    <source>
        <dbReference type="Proteomes" id="UP001319200"/>
    </source>
</evidence>
<dbReference type="InterPro" id="IPR002676">
    <property type="entry name" value="RimM_N"/>
</dbReference>
<dbReference type="GO" id="GO:0005737">
    <property type="term" value="C:cytoplasm"/>
    <property type="evidence" value="ECO:0007669"/>
    <property type="project" value="UniProtKB-SubCell"/>
</dbReference>
<evidence type="ECO:0000259" key="7">
    <source>
        <dbReference type="Pfam" id="PF24986"/>
    </source>
</evidence>
<dbReference type="AlphaFoldDB" id="A0AAP2DM77"/>
<keyword evidence="9" id="KW-1185">Reference proteome</keyword>
<dbReference type="GO" id="GO:0043022">
    <property type="term" value="F:ribosome binding"/>
    <property type="evidence" value="ECO:0007669"/>
    <property type="project" value="InterPro"/>
</dbReference>
<dbReference type="InterPro" id="IPR056792">
    <property type="entry name" value="PRC_RimM"/>
</dbReference>
<keyword evidence="3 5" id="KW-0698">rRNA processing</keyword>
<evidence type="ECO:0000256" key="5">
    <source>
        <dbReference type="HAMAP-Rule" id="MF_00014"/>
    </source>
</evidence>
<organism evidence="8 9">
    <name type="scientific">Chryseosolibacter histidini</name>
    <dbReference type="NCBI Taxonomy" id="2782349"/>
    <lineage>
        <taxon>Bacteria</taxon>
        <taxon>Pseudomonadati</taxon>
        <taxon>Bacteroidota</taxon>
        <taxon>Cytophagia</taxon>
        <taxon>Cytophagales</taxon>
        <taxon>Chryseotaleaceae</taxon>
        <taxon>Chryseosolibacter</taxon>
    </lineage>
</organism>
<protein>
    <recommendedName>
        <fullName evidence="5">Ribosome maturation factor RimM</fullName>
    </recommendedName>
</protein>
<proteinExistence type="inferred from homology"/>
<comment type="subcellular location">
    <subcellularLocation>
        <location evidence="5">Cytoplasm</location>
    </subcellularLocation>
</comment>
<evidence type="ECO:0000259" key="6">
    <source>
        <dbReference type="Pfam" id="PF01782"/>
    </source>
</evidence>
<dbReference type="Pfam" id="PF01782">
    <property type="entry name" value="RimM"/>
    <property type="match status" value="1"/>
</dbReference>
<comment type="subunit">
    <text evidence="5">Binds ribosomal protein uS19.</text>
</comment>
<dbReference type="GO" id="GO:0006364">
    <property type="term" value="P:rRNA processing"/>
    <property type="evidence" value="ECO:0007669"/>
    <property type="project" value="UniProtKB-UniRule"/>
</dbReference>
<feature type="domain" description="RimM N-terminal" evidence="6">
    <location>
        <begin position="9"/>
        <end position="87"/>
    </location>
</feature>
<evidence type="ECO:0000313" key="8">
    <source>
        <dbReference type="EMBL" id="MBT1698941.1"/>
    </source>
</evidence>
<reference evidence="8 9" key="1">
    <citation type="submission" date="2021-05" db="EMBL/GenBank/DDBJ databases">
        <title>A Polyphasic approach of four new species of the genus Ohtaekwangia: Ohtaekwangia histidinii sp. nov., Ohtaekwangia cretensis sp. nov., Ohtaekwangia indiensis sp. nov., Ohtaekwangia reichenbachii sp. nov. from diverse environment.</title>
        <authorList>
            <person name="Octaviana S."/>
        </authorList>
    </citation>
    <scope>NUCLEOTIDE SEQUENCE [LARGE SCALE GENOMIC DNA]</scope>
    <source>
        <strain evidence="8 9">PWU4</strain>
    </source>
</reference>
<dbReference type="SUPFAM" id="SSF50447">
    <property type="entry name" value="Translation proteins"/>
    <property type="match status" value="1"/>
</dbReference>
<keyword evidence="4 5" id="KW-0143">Chaperone</keyword>
<dbReference type="Pfam" id="PF24986">
    <property type="entry name" value="PRC_RimM"/>
    <property type="match status" value="1"/>
</dbReference>
<comment type="similarity">
    <text evidence="5">Belongs to the RimM family.</text>
</comment>
<dbReference type="Proteomes" id="UP001319200">
    <property type="component" value="Unassembled WGS sequence"/>
</dbReference>
<dbReference type="PANTHER" id="PTHR33692">
    <property type="entry name" value="RIBOSOME MATURATION FACTOR RIMM"/>
    <property type="match status" value="1"/>
</dbReference>
<dbReference type="SUPFAM" id="SSF50346">
    <property type="entry name" value="PRC-barrel domain"/>
    <property type="match status" value="1"/>
</dbReference>
<keyword evidence="1 5" id="KW-0963">Cytoplasm</keyword>
<evidence type="ECO:0000256" key="2">
    <source>
        <dbReference type="ARBA" id="ARBA00022517"/>
    </source>
</evidence>
<dbReference type="Gene3D" id="2.30.30.240">
    <property type="entry name" value="PRC-barrel domain"/>
    <property type="match status" value="1"/>
</dbReference>
<keyword evidence="2 5" id="KW-0690">Ribosome biogenesis</keyword>
<dbReference type="InterPro" id="IPR036976">
    <property type="entry name" value="RimM_N_sf"/>
</dbReference>
<evidence type="ECO:0000256" key="4">
    <source>
        <dbReference type="ARBA" id="ARBA00023186"/>
    </source>
</evidence>
<sequence>MDISTCYKVGYILKPHGLKGEVTLSLDPGGPDFDSLESLFIEKNNRLIPYFIESVSVRGDKAFVKFEDVDSSEGASAISKCAAYLPKASREKSGRGEFYDDEIIGFEVSDSEAGVLGKVVEVTQAGPNKLLSVDRNGQEVLIPVNGPFITSINKSKKKISVELPEGFLDI</sequence>
<gene>
    <name evidence="5 8" type="primary">rimM</name>
    <name evidence="8" type="ORF">KK083_18755</name>
</gene>
<dbReference type="EMBL" id="JAHESF010000019">
    <property type="protein sequence ID" value="MBT1698941.1"/>
    <property type="molecule type" value="Genomic_DNA"/>
</dbReference>
<dbReference type="RefSeq" id="WP_254166062.1">
    <property type="nucleotide sequence ID" value="NZ_JAHESF010000019.1"/>
</dbReference>
<accession>A0AAP2DM77</accession>
<evidence type="ECO:0000256" key="3">
    <source>
        <dbReference type="ARBA" id="ARBA00022552"/>
    </source>
</evidence>
<dbReference type="Gene3D" id="2.40.30.60">
    <property type="entry name" value="RimM"/>
    <property type="match status" value="1"/>
</dbReference>
<comment type="function">
    <text evidence="5">An accessory protein needed during the final step in the assembly of 30S ribosomal subunit, possibly for assembly of the head region. Essential for efficient processing of 16S rRNA. May be needed both before and after RbfA during the maturation of 16S rRNA. It has affinity for free ribosomal 30S subunits but not for 70S ribosomes.</text>
</comment>
<dbReference type="NCBIfam" id="TIGR02273">
    <property type="entry name" value="16S_RimM"/>
    <property type="match status" value="1"/>
</dbReference>